<gene>
    <name evidence="1" type="ORF">SD37_11215</name>
</gene>
<proteinExistence type="predicted"/>
<evidence type="ECO:0000313" key="1">
    <source>
        <dbReference type="EMBL" id="ANN16152.1"/>
    </source>
</evidence>
<dbReference type="AlphaFoldDB" id="A0A193BVA3"/>
<accession>A0A193BVA3</accession>
<dbReference type="EMBL" id="CP016174">
    <property type="protein sequence ID" value="ANN16152.1"/>
    <property type="molecule type" value="Genomic_DNA"/>
</dbReference>
<keyword evidence="2" id="KW-1185">Reference proteome</keyword>
<dbReference type="STRING" id="31958.SD37_11215"/>
<name>A0A193BVA3_AMYOR</name>
<dbReference type="eggNOG" id="ENOG5032WU7">
    <property type="taxonomic scope" value="Bacteria"/>
</dbReference>
<protein>
    <submittedName>
        <fullName evidence="1">Uncharacterized protein</fullName>
    </submittedName>
</protein>
<dbReference type="RefSeq" id="WP_044851661.1">
    <property type="nucleotide sequence ID" value="NZ_CP016174.1"/>
</dbReference>
<organism evidence="1 2">
    <name type="scientific">Amycolatopsis orientalis</name>
    <name type="common">Nocardia orientalis</name>
    <dbReference type="NCBI Taxonomy" id="31958"/>
    <lineage>
        <taxon>Bacteria</taxon>
        <taxon>Bacillati</taxon>
        <taxon>Actinomycetota</taxon>
        <taxon>Actinomycetes</taxon>
        <taxon>Pseudonocardiales</taxon>
        <taxon>Pseudonocardiaceae</taxon>
        <taxon>Amycolatopsis</taxon>
    </lineage>
</organism>
<dbReference type="KEGG" id="aori:SD37_11215"/>
<dbReference type="Proteomes" id="UP000093695">
    <property type="component" value="Chromosome"/>
</dbReference>
<evidence type="ECO:0000313" key="2">
    <source>
        <dbReference type="Proteomes" id="UP000093695"/>
    </source>
</evidence>
<reference evidence="1 2" key="1">
    <citation type="journal article" date="2015" name="Genome Announc.">
        <title>Draft Genome Sequence of Norvancomycin-Producing Strain Amycolatopsis orientalis CPCC200066.</title>
        <authorList>
            <person name="Lei X."/>
            <person name="Yuan F."/>
            <person name="Shi Y."/>
            <person name="Li X."/>
            <person name="Wang L."/>
            <person name="Hong B."/>
        </authorList>
    </citation>
    <scope>NUCLEOTIDE SEQUENCE [LARGE SCALE GENOMIC DNA]</scope>
    <source>
        <strain evidence="1 2">B-37</strain>
    </source>
</reference>
<sequence length="141" mass="14858">MTTAGEFTLARVFDVVDPETGPGFAPGRPRIEDPGELRALVAYLASGTPVLVTPSLLDDVVDPDRTAVVPSNFLTDGAWIWTDTVTYYLERHGLAPEPGLLAHIRGRGATAGPVAADVVRRAAGFVLEPPGAGRRPVWSAG</sequence>